<name>A0AAV5WH87_9BILA</name>
<dbReference type="Proteomes" id="UP001432322">
    <property type="component" value="Unassembled WGS sequence"/>
</dbReference>
<organism evidence="1 2">
    <name type="scientific">Pristionchus fissidentatus</name>
    <dbReference type="NCBI Taxonomy" id="1538716"/>
    <lineage>
        <taxon>Eukaryota</taxon>
        <taxon>Metazoa</taxon>
        <taxon>Ecdysozoa</taxon>
        <taxon>Nematoda</taxon>
        <taxon>Chromadorea</taxon>
        <taxon>Rhabditida</taxon>
        <taxon>Rhabditina</taxon>
        <taxon>Diplogasteromorpha</taxon>
        <taxon>Diplogasteroidea</taxon>
        <taxon>Neodiplogasteridae</taxon>
        <taxon>Pristionchus</taxon>
    </lineage>
</organism>
<dbReference type="AlphaFoldDB" id="A0AAV5WH87"/>
<dbReference type="PANTHER" id="PTHR47022">
    <property type="entry name" value="BTB AND MATH DOMAIN-CONTAINING PROTEIN 36-RELATED"/>
    <property type="match status" value="1"/>
</dbReference>
<feature type="non-terminal residue" evidence="1">
    <location>
        <position position="1"/>
    </location>
</feature>
<sequence>KEKEEIELNDVIYDSVLDGAESYLTTSTMFKMSAKLALAEQYRLDRLRDHTLALCKDIATLKALKPTPEYEGFSDKTKAAICDRMMDL</sequence>
<reference evidence="1" key="1">
    <citation type="submission" date="2023-10" db="EMBL/GenBank/DDBJ databases">
        <title>Genome assembly of Pristionchus species.</title>
        <authorList>
            <person name="Yoshida K."/>
            <person name="Sommer R.J."/>
        </authorList>
    </citation>
    <scope>NUCLEOTIDE SEQUENCE</scope>
    <source>
        <strain evidence="1">RS5133</strain>
    </source>
</reference>
<gene>
    <name evidence="1" type="ORF">PFISCL1PPCAC_21320</name>
</gene>
<comment type="caution">
    <text evidence="1">The sequence shown here is derived from an EMBL/GenBank/DDBJ whole genome shotgun (WGS) entry which is preliminary data.</text>
</comment>
<evidence type="ECO:0000313" key="1">
    <source>
        <dbReference type="EMBL" id="GMT30023.1"/>
    </source>
</evidence>
<protein>
    <submittedName>
        <fullName evidence="1">Uncharacterized protein</fullName>
    </submittedName>
</protein>
<keyword evidence="2" id="KW-1185">Reference proteome</keyword>
<dbReference type="EMBL" id="BTSY01000005">
    <property type="protein sequence ID" value="GMT30023.1"/>
    <property type="molecule type" value="Genomic_DNA"/>
</dbReference>
<accession>A0AAV5WH87</accession>
<proteinExistence type="predicted"/>
<evidence type="ECO:0000313" key="2">
    <source>
        <dbReference type="Proteomes" id="UP001432322"/>
    </source>
</evidence>
<dbReference type="PANTHER" id="PTHR47022:SF1">
    <property type="entry name" value="BTB AND MATH DOMAIN-CONTAINING PROTEIN 36-RELATED"/>
    <property type="match status" value="1"/>
</dbReference>